<name>A0ABP8CUD3_9FLAO</name>
<dbReference type="RefSeq" id="WP_344714049.1">
    <property type="nucleotide sequence ID" value="NZ_BAABCB010000018.1"/>
</dbReference>
<proteinExistence type="predicted"/>
<dbReference type="Proteomes" id="UP001501682">
    <property type="component" value="Unassembled WGS sequence"/>
</dbReference>
<keyword evidence="2" id="KW-1185">Reference proteome</keyword>
<reference evidence="2" key="1">
    <citation type="journal article" date="2019" name="Int. J. Syst. Evol. Microbiol.">
        <title>The Global Catalogue of Microorganisms (GCM) 10K type strain sequencing project: providing services to taxonomists for standard genome sequencing and annotation.</title>
        <authorList>
            <consortium name="The Broad Institute Genomics Platform"/>
            <consortium name="The Broad Institute Genome Sequencing Center for Infectious Disease"/>
            <person name="Wu L."/>
            <person name="Ma J."/>
        </authorList>
    </citation>
    <scope>NUCLEOTIDE SEQUENCE [LARGE SCALE GENOMIC DNA]</scope>
    <source>
        <strain evidence="2">JCM 17633</strain>
    </source>
</reference>
<accession>A0ABP8CUD3</accession>
<protein>
    <recommendedName>
        <fullName evidence="3">Lipocalin-like domain-containing protein</fullName>
    </recommendedName>
</protein>
<evidence type="ECO:0008006" key="3">
    <source>
        <dbReference type="Google" id="ProtNLM"/>
    </source>
</evidence>
<sequence length="141" mass="16131">MRYLIIILLCLVTDFQGQLTTYDFEYLKQTDSKSNSLFGTWLLMSDKCSDPNGNPYYFKFNSDGTGEVNSNNCNKICTDSNFIAKITYTFTDNTIDFKYDHKNGSTCKLSTDIPWEMHISSYTISNNILSIGGANFKRKED</sequence>
<evidence type="ECO:0000313" key="2">
    <source>
        <dbReference type="Proteomes" id="UP001501682"/>
    </source>
</evidence>
<dbReference type="EMBL" id="BAABCB010000018">
    <property type="protein sequence ID" value="GAA4243377.1"/>
    <property type="molecule type" value="Genomic_DNA"/>
</dbReference>
<gene>
    <name evidence="1" type="ORF">GCM10022292_17710</name>
</gene>
<evidence type="ECO:0000313" key="1">
    <source>
        <dbReference type="EMBL" id="GAA4243377.1"/>
    </source>
</evidence>
<comment type="caution">
    <text evidence="1">The sequence shown here is derived from an EMBL/GenBank/DDBJ whole genome shotgun (WGS) entry which is preliminary data.</text>
</comment>
<organism evidence="1 2">
    <name type="scientific">Winogradskyella damuponensis</name>
    <dbReference type="NCBI Taxonomy" id="943939"/>
    <lineage>
        <taxon>Bacteria</taxon>
        <taxon>Pseudomonadati</taxon>
        <taxon>Bacteroidota</taxon>
        <taxon>Flavobacteriia</taxon>
        <taxon>Flavobacteriales</taxon>
        <taxon>Flavobacteriaceae</taxon>
        <taxon>Winogradskyella</taxon>
    </lineage>
</organism>